<dbReference type="Pfam" id="PF00884">
    <property type="entry name" value="Sulfatase"/>
    <property type="match status" value="1"/>
</dbReference>
<evidence type="ECO:0000256" key="7">
    <source>
        <dbReference type="ARBA" id="ARBA00023136"/>
    </source>
</evidence>
<dbReference type="GO" id="GO:0009244">
    <property type="term" value="P:lipopolysaccharide core region biosynthetic process"/>
    <property type="evidence" value="ECO:0007669"/>
    <property type="project" value="TreeGrafter"/>
</dbReference>
<evidence type="ECO:0000256" key="5">
    <source>
        <dbReference type="ARBA" id="ARBA00022692"/>
    </source>
</evidence>
<feature type="domain" description="Sulfatase N-terminal" evidence="9">
    <location>
        <begin position="228"/>
        <end position="516"/>
    </location>
</feature>
<feature type="transmembrane region" description="Helical" evidence="8">
    <location>
        <begin position="41"/>
        <end position="63"/>
    </location>
</feature>
<evidence type="ECO:0000256" key="4">
    <source>
        <dbReference type="ARBA" id="ARBA00022679"/>
    </source>
</evidence>
<evidence type="ECO:0000256" key="1">
    <source>
        <dbReference type="ARBA" id="ARBA00004429"/>
    </source>
</evidence>
<keyword evidence="7 8" id="KW-0472">Membrane</keyword>
<dbReference type="Pfam" id="PF08019">
    <property type="entry name" value="EptA_B_N"/>
    <property type="match status" value="1"/>
</dbReference>
<dbReference type="InterPro" id="IPR040423">
    <property type="entry name" value="PEA_transferase"/>
</dbReference>
<dbReference type="InterPro" id="IPR017850">
    <property type="entry name" value="Alkaline_phosphatase_core_sf"/>
</dbReference>
<dbReference type="InterPro" id="IPR000917">
    <property type="entry name" value="Sulfatase_N"/>
</dbReference>
<dbReference type="CDD" id="cd16017">
    <property type="entry name" value="LptA"/>
    <property type="match status" value="1"/>
</dbReference>
<keyword evidence="2" id="KW-1003">Cell membrane</keyword>
<comment type="subcellular location">
    <subcellularLocation>
        <location evidence="1">Cell inner membrane</location>
        <topology evidence="1">Multi-pass membrane protein</topology>
    </subcellularLocation>
</comment>
<evidence type="ECO:0000259" key="10">
    <source>
        <dbReference type="Pfam" id="PF08019"/>
    </source>
</evidence>
<feature type="transmembrane region" description="Helical" evidence="8">
    <location>
        <begin position="146"/>
        <end position="167"/>
    </location>
</feature>
<evidence type="ECO:0000313" key="11">
    <source>
        <dbReference type="EMBL" id="SFV61888.1"/>
    </source>
</evidence>
<sequence length="534" mass="60935">MKSFYLSKSTVIIICAVYYALVLNYPVLVHFYSLAEASGRVFALSGAFVLMFTFILMFTLISLPYIFKAFMIFLTLTSSFSLYGAYYYHAIYDYDMIVNIFETNSSEASSYLSFSLIVFIFLTGILPSLFLFFVKIKPSTSLFKALLSRMILIIVALLLLAGIYLVYYKSYASVGRNNSYLNKMINPAHFYYTVKYLNKKYFRKKLKYLEIGKDAKMIASSNKKPTLMILVLGETARAQNSSYNGYARDTNPYTRDLGIIAIQDVASCATATAISLPCMFSNMTRESYKYERANTQDNVLDIMSHAGVEVLWKDHNGGDKAVAKNVQLINIPMHDNPQSCKDNSCYDEVLLEGLAKSIEANSKDKLIVLHIAGSHGPTYWLRYPKEMTHFKPSCQRSDIDKCTDEELVNVYDNTLVYTDYFLSKSIALLKEYSDQYNVGLMYLSDHGESLGKNGFYLHGSPYFIAPIEQKRVPWYLWMPKEYAEAKSIDRTCLEAKVKHGKYSHDNFFHTLLGYYGVKTKIKEGGLDIIEGCRR</sequence>
<dbReference type="Gene3D" id="3.40.720.10">
    <property type="entry name" value="Alkaline Phosphatase, subunit A"/>
    <property type="match status" value="1"/>
</dbReference>
<keyword evidence="5 8" id="KW-0812">Transmembrane</keyword>
<keyword evidence="3" id="KW-0997">Cell inner membrane</keyword>
<dbReference type="NCBIfam" id="NF028537">
    <property type="entry name" value="P_eth_NH2_trans"/>
    <property type="match status" value="1"/>
</dbReference>
<dbReference type="SUPFAM" id="SSF53649">
    <property type="entry name" value="Alkaline phosphatase-like"/>
    <property type="match status" value="1"/>
</dbReference>
<dbReference type="AlphaFoldDB" id="A0A1W1C7Q8"/>
<evidence type="ECO:0000259" key="9">
    <source>
        <dbReference type="Pfam" id="PF00884"/>
    </source>
</evidence>
<proteinExistence type="predicted"/>
<reference evidence="11" key="1">
    <citation type="submission" date="2016-10" db="EMBL/GenBank/DDBJ databases">
        <authorList>
            <person name="de Groot N.N."/>
        </authorList>
    </citation>
    <scope>NUCLEOTIDE SEQUENCE</scope>
</reference>
<keyword evidence="4" id="KW-0808">Transferase</keyword>
<evidence type="ECO:0000256" key="3">
    <source>
        <dbReference type="ARBA" id="ARBA00022519"/>
    </source>
</evidence>
<feature type="transmembrane region" description="Helical" evidence="8">
    <location>
        <begin position="70"/>
        <end position="91"/>
    </location>
</feature>
<organism evidence="11">
    <name type="scientific">hydrothermal vent metagenome</name>
    <dbReference type="NCBI Taxonomy" id="652676"/>
    <lineage>
        <taxon>unclassified sequences</taxon>
        <taxon>metagenomes</taxon>
        <taxon>ecological metagenomes</taxon>
    </lineage>
</organism>
<dbReference type="GO" id="GO:0016776">
    <property type="term" value="F:phosphotransferase activity, phosphate group as acceptor"/>
    <property type="evidence" value="ECO:0007669"/>
    <property type="project" value="TreeGrafter"/>
</dbReference>
<feature type="domain" description="Phosphoethanolamine transferase N-terminal" evidence="10">
    <location>
        <begin position="50"/>
        <end position="201"/>
    </location>
</feature>
<dbReference type="PANTHER" id="PTHR30443:SF0">
    <property type="entry name" value="PHOSPHOETHANOLAMINE TRANSFERASE EPTA"/>
    <property type="match status" value="1"/>
</dbReference>
<gene>
    <name evidence="11" type="ORF">MNB_SV-13-1610</name>
</gene>
<evidence type="ECO:0000256" key="2">
    <source>
        <dbReference type="ARBA" id="ARBA00022475"/>
    </source>
</evidence>
<dbReference type="PANTHER" id="PTHR30443">
    <property type="entry name" value="INNER MEMBRANE PROTEIN"/>
    <property type="match status" value="1"/>
</dbReference>
<dbReference type="InterPro" id="IPR058130">
    <property type="entry name" value="PEA_transf_C"/>
</dbReference>
<evidence type="ECO:0000256" key="8">
    <source>
        <dbReference type="SAM" id="Phobius"/>
    </source>
</evidence>
<evidence type="ECO:0000256" key="6">
    <source>
        <dbReference type="ARBA" id="ARBA00022989"/>
    </source>
</evidence>
<dbReference type="EMBL" id="FPHM01000072">
    <property type="protein sequence ID" value="SFV61888.1"/>
    <property type="molecule type" value="Genomic_DNA"/>
</dbReference>
<keyword evidence="6 8" id="KW-1133">Transmembrane helix</keyword>
<feature type="transmembrane region" description="Helical" evidence="8">
    <location>
        <begin position="111"/>
        <end position="134"/>
    </location>
</feature>
<feature type="transmembrane region" description="Helical" evidence="8">
    <location>
        <begin position="12"/>
        <end position="35"/>
    </location>
</feature>
<accession>A0A1W1C7Q8</accession>
<dbReference type="GO" id="GO:0005886">
    <property type="term" value="C:plasma membrane"/>
    <property type="evidence" value="ECO:0007669"/>
    <property type="project" value="UniProtKB-SubCell"/>
</dbReference>
<dbReference type="InterPro" id="IPR012549">
    <property type="entry name" value="EptA-like_N"/>
</dbReference>
<protein>
    <submittedName>
        <fullName evidence="11">Sulfatase</fullName>
    </submittedName>
</protein>
<name>A0A1W1C7Q8_9ZZZZ</name>